<feature type="compositionally biased region" description="Low complexity" evidence="8">
    <location>
        <begin position="257"/>
        <end position="320"/>
    </location>
</feature>
<dbReference type="OMA" id="KIGHASM"/>
<feature type="compositionally biased region" description="Low complexity" evidence="8">
    <location>
        <begin position="342"/>
        <end position="354"/>
    </location>
</feature>
<keyword evidence="3" id="KW-0677">Repeat</keyword>
<evidence type="ECO:0000256" key="6">
    <source>
        <dbReference type="ARBA" id="ARBA00023242"/>
    </source>
</evidence>
<dbReference type="SMART" id="SM00355">
    <property type="entry name" value="ZnF_C2H2"/>
    <property type="match status" value="3"/>
</dbReference>
<dbReference type="PROSITE" id="PS00028">
    <property type="entry name" value="ZINC_FINGER_C2H2_1"/>
    <property type="match status" value="2"/>
</dbReference>
<dbReference type="FunFam" id="3.30.160.60:FF:002343">
    <property type="entry name" value="Zinc finger protein 33A"/>
    <property type="match status" value="1"/>
</dbReference>
<dbReference type="Pfam" id="PF00096">
    <property type="entry name" value="zf-C2H2"/>
    <property type="match status" value="3"/>
</dbReference>
<feature type="domain" description="C2H2-type" evidence="10">
    <location>
        <begin position="488"/>
        <end position="515"/>
    </location>
</feature>
<evidence type="ECO:0000256" key="5">
    <source>
        <dbReference type="ARBA" id="ARBA00022833"/>
    </source>
</evidence>
<dbReference type="EMBL" id="JAANIU010000473">
    <property type="protein sequence ID" value="KAG1572031.1"/>
    <property type="molecule type" value="Genomic_DNA"/>
</dbReference>
<dbReference type="PANTHER" id="PTHR24388">
    <property type="entry name" value="ZINC FINGER PROTEIN"/>
    <property type="match status" value="1"/>
</dbReference>
<proteinExistence type="predicted"/>
<feature type="compositionally biased region" description="Polar residues" evidence="8">
    <location>
        <begin position="247"/>
        <end position="256"/>
    </location>
</feature>
<sequence length="547" mass="59906">MARVHLFPSSPYNDKKSYKRPSPSLEETLSNEPFPPKTIEENKAIESTNLTAALLQPTSEKEINSTLGSKSEDVLDQAAAATALQLLGLSSGSKEDKLNEKRKSADNIIYSIHHEDVDLSEDNATQDYKRGTWTKEEDELLLTGIKKFGYGRWKEIASTIPGRKGKQLKQRWDNTLAAKYVDQEWLKKKIKGVAEETKNEKDEKALKFLETTDWNDVALKISEKARQGDQGAIEALLSQALLGTVASNNNTSHSTSQEAQPRQQTHTQQQSQQATTTDTSLTQTTGTNNVHPPSTTSATATTSTTPTEHSNISTYSSNSSAPPALNFADAALALYTQHLAAQQQQNNNNSSSNNGSPSATTPILNHPYFMSNPFTSGNDNVAAAAAAAAAAVAAVAHQASQQPHQSQPQTTNASQARNHLKRRRSDPALADTQSAAMSIYASATPITTTINNQTQTVYPCLFPNCGKTFARLYNLKSHSRTHTDDRPFVCPSCNAAFSRNHDLKRHSKIHGGDKPYQCQGCKKSFSRLDALKRHKSNQRNKQGCMDH</sequence>
<dbReference type="SUPFAM" id="SSF46689">
    <property type="entry name" value="Homeodomain-like"/>
    <property type="match status" value="1"/>
</dbReference>
<feature type="compositionally biased region" description="Low complexity" evidence="8">
    <location>
        <begin position="397"/>
        <end position="409"/>
    </location>
</feature>
<organism evidence="12 13">
    <name type="scientific">Rhizopus delemar</name>
    <dbReference type="NCBI Taxonomy" id="936053"/>
    <lineage>
        <taxon>Eukaryota</taxon>
        <taxon>Fungi</taxon>
        <taxon>Fungi incertae sedis</taxon>
        <taxon>Mucoromycota</taxon>
        <taxon>Mucoromycotina</taxon>
        <taxon>Mucoromycetes</taxon>
        <taxon>Mucorales</taxon>
        <taxon>Mucorineae</taxon>
        <taxon>Rhizopodaceae</taxon>
        <taxon>Rhizopus</taxon>
    </lineage>
</organism>
<evidence type="ECO:0000256" key="8">
    <source>
        <dbReference type="SAM" id="MobiDB-lite"/>
    </source>
</evidence>
<feature type="region of interest" description="Disordered" evidence="8">
    <location>
        <begin position="1"/>
        <end position="37"/>
    </location>
</feature>
<keyword evidence="4 7" id="KW-0863">Zinc-finger</keyword>
<comment type="subcellular location">
    <subcellularLocation>
        <location evidence="1">Nucleus</location>
    </subcellularLocation>
</comment>
<evidence type="ECO:0000256" key="1">
    <source>
        <dbReference type="ARBA" id="ARBA00004123"/>
    </source>
</evidence>
<dbReference type="Gene3D" id="3.30.160.60">
    <property type="entry name" value="Classic Zinc Finger"/>
    <property type="match status" value="3"/>
</dbReference>
<dbReference type="Gene3D" id="1.10.10.60">
    <property type="entry name" value="Homeodomain-like"/>
    <property type="match status" value="1"/>
</dbReference>
<feature type="region of interest" description="Disordered" evidence="8">
    <location>
        <begin position="397"/>
        <end position="432"/>
    </location>
</feature>
<dbReference type="Proteomes" id="UP000740926">
    <property type="component" value="Unassembled WGS sequence"/>
</dbReference>
<feature type="domain" description="C2H2-type" evidence="10">
    <location>
        <begin position="458"/>
        <end position="487"/>
    </location>
</feature>
<evidence type="ECO:0000256" key="3">
    <source>
        <dbReference type="ARBA" id="ARBA00022737"/>
    </source>
</evidence>
<dbReference type="SMART" id="SM00717">
    <property type="entry name" value="SANT"/>
    <property type="match status" value="1"/>
</dbReference>
<dbReference type="SUPFAM" id="SSF57667">
    <property type="entry name" value="beta-beta-alpha zinc fingers"/>
    <property type="match status" value="2"/>
</dbReference>
<keyword evidence="6" id="KW-0539">Nucleus</keyword>
<dbReference type="PROSITE" id="PS50090">
    <property type="entry name" value="MYB_LIKE"/>
    <property type="match status" value="1"/>
</dbReference>
<dbReference type="InterPro" id="IPR017930">
    <property type="entry name" value="Myb_dom"/>
</dbReference>
<protein>
    <submittedName>
        <fullName evidence="12">Uncharacterized protein</fullName>
    </submittedName>
</protein>
<keyword evidence="2" id="KW-0479">Metal-binding</keyword>
<dbReference type="InterPro" id="IPR009057">
    <property type="entry name" value="Homeodomain-like_sf"/>
</dbReference>
<feature type="domain" description="HTH myb-type" evidence="11">
    <location>
        <begin position="125"/>
        <end position="180"/>
    </location>
</feature>
<dbReference type="PROSITE" id="PS50157">
    <property type="entry name" value="ZINC_FINGER_C2H2_2"/>
    <property type="match status" value="3"/>
</dbReference>
<dbReference type="FunFam" id="3.30.160.60:FF:000125">
    <property type="entry name" value="Putative zinc finger protein 143"/>
    <property type="match status" value="1"/>
</dbReference>
<dbReference type="CDD" id="cd00167">
    <property type="entry name" value="SANT"/>
    <property type="match status" value="1"/>
</dbReference>
<evidence type="ECO:0000256" key="2">
    <source>
        <dbReference type="ARBA" id="ARBA00022723"/>
    </source>
</evidence>
<dbReference type="InterPro" id="IPR050527">
    <property type="entry name" value="Snail/Krueppel_Znf"/>
</dbReference>
<name>A0A9P6Z6V5_9FUNG</name>
<evidence type="ECO:0000259" key="11">
    <source>
        <dbReference type="PROSITE" id="PS51294"/>
    </source>
</evidence>
<evidence type="ECO:0000256" key="7">
    <source>
        <dbReference type="PROSITE-ProRule" id="PRU00042"/>
    </source>
</evidence>
<dbReference type="InterPro" id="IPR001005">
    <property type="entry name" value="SANT/Myb"/>
</dbReference>
<evidence type="ECO:0000259" key="9">
    <source>
        <dbReference type="PROSITE" id="PS50090"/>
    </source>
</evidence>
<reference evidence="12 13" key="1">
    <citation type="journal article" date="2020" name="Microb. Genom.">
        <title>Genetic diversity of clinical and environmental Mucorales isolates obtained from an investigation of mucormycosis cases among solid organ transplant recipients.</title>
        <authorList>
            <person name="Nguyen M.H."/>
            <person name="Kaul D."/>
            <person name="Muto C."/>
            <person name="Cheng S.J."/>
            <person name="Richter R.A."/>
            <person name="Bruno V.M."/>
            <person name="Liu G."/>
            <person name="Beyhan S."/>
            <person name="Sundermann A.J."/>
            <person name="Mounaud S."/>
            <person name="Pasculle A.W."/>
            <person name="Nierman W.C."/>
            <person name="Driscoll E."/>
            <person name="Cumbie R."/>
            <person name="Clancy C.J."/>
            <person name="Dupont C.L."/>
        </authorList>
    </citation>
    <scope>NUCLEOTIDE SEQUENCE [LARGE SCALE GENOMIC DNA]</scope>
    <source>
        <strain evidence="12 13">GL24</strain>
    </source>
</reference>
<dbReference type="GO" id="GO:0000981">
    <property type="term" value="F:DNA-binding transcription factor activity, RNA polymerase II-specific"/>
    <property type="evidence" value="ECO:0007669"/>
    <property type="project" value="TreeGrafter"/>
</dbReference>
<dbReference type="GO" id="GO:0005634">
    <property type="term" value="C:nucleus"/>
    <property type="evidence" value="ECO:0007669"/>
    <property type="project" value="UniProtKB-SubCell"/>
</dbReference>
<dbReference type="InterPro" id="IPR013087">
    <property type="entry name" value="Znf_C2H2_type"/>
</dbReference>
<evidence type="ECO:0000313" key="12">
    <source>
        <dbReference type="EMBL" id="KAG1572031.1"/>
    </source>
</evidence>
<feature type="region of interest" description="Disordered" evidence="8">
    <location>
        <begin position="342"/>
        <end position="364"/>
    </location>
</feature>
<dbReference type="FunFam" id="3.30.160.60:FF:000065">
    <property type="entry name" value="B-cell CLL/lymphoma 6, member B"/>
    <property type="match status" value="1"/>
</dbReference>
<evidence type="ECO:0000259" key="10">
    <source>
        <dbReference type="PROSITE" id="PS50157"/>
    </source>
</evidence>
<dbReference type="GO" id="GO:0008270">
    <property type="term" value="F:zinc ion binding"/>
    <property type="evidence" value="ECO:0007669"/>
    <property type="project" value="UniProtKB-KW"/>
</dbReference>
<dbReference type="GO" id="GO:0000978">
    <property type="term" value="F:RNA polymerase II cis-regulatory region sequence-specific DNA binding"/>
    <property type="evidence" value="ECO:0007669"/>
    <property type="project" value="TreeGrafter"/>
</dbReference>
<accession>A0A9P6Z6V5</accession>
<keyword evidence="13" id="KW-1185">Reference proteome</keyword>
<gene>
    <name evidence="12" type="ORF">G6F50_004095</name>
</gene>
<dbReference type="InterPro" id="IPR036236">
    <property type="entry name" value="Znf_C2H2_sf"/>
</dbReference>
<comment type="caution">
    <text evidence="12">The sequence shown here is derived from an EMBL/GenBank/DDBJ whole genome shotgun (WGS) entry which is preliminary data.</text>
</comment>
<feature type="region of interest" description="Disordered" evidence="8">
    <location>
        <begin position="247"/>
        <end position="320"/>
    </location>
</feature>
<feature type="domain" description="C2H2-type" evidence="10">
    <location>
        <begin position="516"/>
        <end position="543"/>
    </location>
</feature>
<dbReference type="PANTHER" id="PTHR24388:SF54">
    <property type="entry name" value="PROTEIN ESCARGOT"/>
    <property type="match status" value="1"/>
</dbReference>
<dbReference type="PROSITE" id="PS51294">
    <property type="entry name" value="HTH_MYB"/>
    <property type="match status" value="1"/>
</dbReference>
<evidence type="ECO:0000256" key="4">
    <source>
        <dbReference type="ARBA" id="ARBA00022771"/>
    </source>
</evidence>
<dbReference type="Pfam" id="PF00249">
    <property type="entry name" value="Myb_DNA-binding"/>
    <property type="match status" value="1"/>
</dbReference>
<feature type="domain" description="Myb-like" evidence="9">
    <location>
        <begin position="125"/>
        <end position="176"/>
    </location>
</feature>
<keyword evidence="5" id="KW-0862">Zinc</keyword>
<evidence type="ECO:0000313" key="13">
    <source>
        <dbReference type="Proteomes" id="UP000740926"/>
    </source>
</evidence>
<dbReference type="AlphaFoldDB" id="A0A9P6Z6V5"/>